<name>A0A8C2ZCB0_CYCLU</name>
<dbReference type="AlphaFoldDB" id="A0A8C2ZCB0"/>
<evidence type="ECO:0000313" key="2">
    <source>
        <dbReference type="Proteomes" id="UP000694565"/>
    </source>
</evidence>
<proteinExistence type="predicted"/>
<dbReference type="Ensembl" id="ENSCLMT00005026365.1">
    <property type="protein sequence ID" value="ENSCLMP00005025228.1"/>
    <property type="gene ID" value="ENSCLMG00005012390.1"/>
</dbReference>
<reference evidence="1" key="1">
    <citation type="submission" date="2025-08" db="UniProtKB">
        <authorList>
            <consortium name="Ensembl"/>
        </authorList>
    </citation>
    <scope>IDENTIFICATION</scope>
</reference>
<reference evidence="1" key="2">
    <citation type="submission" date="2025-09" db="UniProtKB">
        <authorList>
            <consortium name="Ensembl"/>
        </authorList>
    </citation>
    <scope>IDENTIFICATION</scope>
</reference>
<protein>
    <submittedName>
        <fullName evidence="1">Uncharacterized protein</fullName>
    </submittedName>
</protein>
<dbReference type="Gene3D" id="2.60.40.1900">
    <property type="entry name" value="Beta-microseminoprotein (PSP94) domain"/>
    <property type="match status" value="1"/>
</dbReference>
<evidence type="ECO:0000313" key="1">
    <source>
        <dbReference type="Ensembl" id="ENSCLMP00005025228.1"/>
    </source>
</evidence>
<keyword evidence="2" id="KW-1185">Reference proteome</keyword>
<accession>A0A8C2ZCB0</accession>
<organism evidence="1 2">
    <name type="scientific">Cyclopterus lumpus</name>
    <name type="common">Lumpsucker</name>
    <dbReference type="NCBI Taxonomy" id="8103"/>
    <lineage>
        <taxon>Eukaryota</taxon>
        <taxon>Metazoa</taxon>
        <taxon>Chordata</taxon>
        <taxon>Craniata</taxon>
        <taxon>Vertebrata</taxon>
        <taxon>Euteleostomi</taxon>
        <taxon>Actinopterygii</taxon>
        <taxon>Neopterygii</taxon>
        <taxon>Teleostei</taxon>
        <taxon>Neoteleostei</taxon>
        <taxon>Acanthomorphata</taxon>
        <taxon>Eupercaria</taxon>
        <taxon>Perciformes</taxon>
        <taxon>Cottioidei</taxon>
        <taxon>Cottales</taxon>
        <taxon>Cyclopteridae</taxon>
        <taxon>Cyclopterus</taxon>
    </lineage>
</organism>
<dbReference type="Proteomes" id="UP000694565">
    <property type="component" value="Unplaced"/>
</dbReference>
<sequence>SQRIFTDIFFISYLQFFFAPKGNNRCKDLVDDKTHEIGSSWINSRCHECTCDRCCHGCVHRSQHLSFLICKNSRLRYSTVLLCVCRLFKRDNPTVQCPIFSAVGK</sequence>